<dbReference type="GO" id="GO:0016757">
    <property type="term" value="F:glycosyltransferase activity"/>
    <property type="evidence" value="ECO:0007669"/>
    <property type="project" value="UniProtKB-KW"/>
</dbReference>
<dbReference type="PATRIC" id="fig|1288826.3.peg.3592"/>
<sequence>MNQSHQTGRSVAEGVIPVVASSDQNYAMHLTVMFTSLLRNCSDPERVQLFCIDGGIPEQTRERMNEEIVHAGGRGIEFINVDKKRFEHLPTLKHITSSAYYRIAIPELFDESVKKVVYLDCDIIVRGDILELAATDLTGFGVAAVENISGHTYKKLGIPQSEYFNSGVLLLNLDYWRENGISDQVLRFKQENPHRISTNDQCALNGILHESWKHLPLKWNHQTGLYRQSDQTDAFSPEEVKSANLNPKVIHYIGWDKPWRKVRFHPLADEYDRYADQLLGPSPRPKPGVADYIRAYGSVSHLKKWWRCRKNRRWYRSNGFDLYGG</sequence>
<dbReference type="STRING" id="1288826.MSNKSG1_18090"/>
<evidence type="ECO:0000313" key="4">
    <source>
        <dbReference type="EMBL" id="EMP54010.1"/>
    </source>
</evidence>
<dbReference type="OrthoDB" id="9807549at2"/>
<reference evidence="4 5" key="1">
    <citation type="journal article" date="2013" name="Genome Announc.">
        <title>Genome Sequence of Hydrothermal Arsenic-Respiring Bacterium Marinobacter santoriniensis NKSG1T.</title>
        <authorList>
            <person name="Handley K.M."/>
            <person name="Upton M."/>
            <person name="Beatson S.A."/>
            <person name="Hery M."/>
            <person name="Lloyd J.R."/>
        </authorList>
    </citation>
    <scope>NUCLEOTIDE SEQUENCE [LARGE SCALE GENOMIC DNA]</scope>
    <source>
        <strain evidence="4 5">NKSG1</strain>
    </source>
</reference>
<dbReference type="PANTHER" id="PTHR13778">
    <property type="entry name" value="GLYCOSYLTRANSFERASE 8 DOMAIN-CONTAINING PROTEIN"/>
    <property type="match status" value="1"/>
</dbReference>
<dbReference type="Pfam" id="PF01501">
    <property type="entry name" value="Glyco_transf_8"/>
    <property type="match status" value="1"/>
</dbReference>
<dbReference type="InterPro" id="IPR002495">
    <property type="entry name" value="Glyco_trans_8"/>
</dbReference>
<dbReference type="InterPro" id="IPR050748">
    <property type="entry name" value="Glycosyltrans_8_dom-fam"/>
</dbReference>
<dbReference type="eggNOG" id="COG1442">
    <property type="taxonomic scope" value="Bacteria"/>
</dbReference>
<dbReference type="RefSeq" id="WP_008940730.1">
    <property type="nucleotide sequence ID" value="NZ_APAT01000029.1"/>
</dbReference>
<name>M7CPN5_9GAMM</name>
<dbReference type="EMBL" id="APAT01000029">
    <property type="protein sequence ID" value="EMP54010.1"/>
    <property type="molecule type" value="Genomic_DNA"/>
</dbReference>
<keyword evidence="5" id="KW-1185">Reference proteome</keyword>
<dbReference type="PANTHER" id="PTHR13778:SF47">
    <property type="entry name" value="LIPOPOLYSACCHARIDE 1,3-GALACTOSYLTRANSFERASE"/>
    <property type="match status" value="1"/>
</dbReference>
<comment type="caution">
    <text evidence="4">The sequence shown here is derived from an EMBL/GenBank/DDBJ whole genome shotgun (WGS) entry which is preliminary data.</text>
</comment>
<keyword evidence="2 4" id="KW-0808">Transferase</keyword>
<keyword evidence="1" id="KW-0328">Glycosyltransferase</keyword>
<organism evidence="4 5">
    <name type="scientific">Marinobacter santoriniensis NKSG1</name>
    <dbReference type="NCBI Taxonomy" id="1288826"/>
    <lineage>
        <taxon>Bacteria</taxon>
        <taxon>Pseudomonadati</taxon>
        <taxon>Pseudomonadota</taxon>
        <taxon>Gammaproteobacteria</taxon>
        <taxon>Pseudomonadales</taxon>
        <taxon>Marinobacteraceae</taxon>
        <taxon>Marinobacter</taxon>
    </lineage>
</organism>
<evidence type="ECO:0000256" key="2">
    <source>
        <dbReference type="ARBA" id="ARBA00022679"/>
    </source>
</evidence>
<dbReference type="SUPFAM" id="SSF53448">
    <property type="entry name" value="Nucleotide-diphospho-sugar transferases"/>
    <property type="match status" value="1"/>
</dbReference>
<dbReference type="Proteomes" id="UP000011960">
    <property type="component" value="Unassembled WGS sequence"/>
</dbReference>
<dbReference type="GO" id="GO:0046872">
    <property type="term" value="F:metal ion binding"/>
    <property type="evidence" value="ECO:0007669"/>
    <property type="project" value="UniProtKB-KW"/>
</dbReference>
<proteinExistence type="predicted"/>
<gene>
    <name evidence="4" type="ORF">MSNKSG1_18090</name>
</gene>
<dbReference type="AlphaFoldDB" id="M7CPN5"/>
<accession>M7CPN5</accession>
<evidence type="ECO:0000256" key="1">
    <source>
        <dbReference type="ARBA" id="ARBA00022676"/>
    </source>
</evidence>
<evidence type="ECO:0000313" key="5">
    <source>
        <dbReference type="Proteomes" id="UP000011960"/>
    </source>
</evidence>
<protein>
    <submittedName>
        <fullName evidence="4">General stress glycosyltransferase GspA</fullName>
    </submittedName>
</protein>
<dbReference type="CDD" id="cd04194">
    <property type="entry name" value="GT8_A4GalT_like"/>
    <property type="match status" value="1"/>
</dbReference>
<dbReference type="Gene3D" id="3.90.550.10">
    <property type="entry name" value="Spore Coat Polysaccharide Biosynthesis Protein SpsA, Chain A"/>
    <property type="match status" value="1"/>
</dbReference>
<evidence type="ECO:0000256" key="3">
    <source>
        <dbReference type="ARBA" id="ARBA00022723"/>
    </source>
</evidence>
<dbReference type="InterPro" id="IPR029044">
    <property type="entry name" value="Nucleotide-diphossugar_trans"/>
</dbReference>
<keyword evidence="3" id="KW-0479">Metal-binding</keyword>